<organism evidence="1 2">
    <name type="scientific">Rhizophagus irregularis</name>
    <dbReference type="NCBI Taxonomy" id="588596"/>
    <lineage>
        <taxon>Eukaryota</taxon>
        <taxon>Fungi</taxon>
        <taxon>Fungi incertae sedis</taxon>
        <taxon>Mucoromycota</taxon>
        <taxon>Glomeromycotina</taxon>
        <taxon>Glomeromycetes</taxon>
        <taxon>Glomerales</taxon>
        <taxon>Glomeraceae</taxon>
        <taxon>Rhizophagus</taxon>
    </lineage>
</organism>
<evidence type="ECO:0000313" key="2">
    <source>
        <dbReference type="Proteomes" id="UP000232688"/>
    </source>
</evidence>
<dbReference type="Proteomes" id="UP000232688">
    <property type="component" value="Unassembled WGS sequence"/>
</dbReference>
<accession>A0A2N0S8B1</accession>
<protein>
    <recommendedName>
        <fullName evidence="3">Protein kinase domain-containing protein</fullName>
    </recommendedName>
</protein>
<dbReference type="AlphaFoldDB" id="A0A2N0S8B1"/>
<sequence>MANSINVNTDTDESIQWIENGIKHRYINYHDYSEFQNQEFVSKEGFGNVYKTNWKSSDTVIALKSFKGTCIIKEIVNEVNDKNKKISFNICQKITSRGEVVNEAHKDRIYNINADQKPSNSRRGDKNDAVLYQDDNATILYEQSFGSIEFNSTHYMGDIMKLARNRVDDLNYHFLQYCKCFAKKLKSAIKPQYFLRRY</sequence>
<evidence type="ECO:0000313" key="1">
    <source>
        <dbReference type="EMBL" id="PKC71798.1"/>
    </source>
</evidence>
<reference evidence="1 2" key="2">
    <citation type="submission" date="2017-10" db="EMBL/GenBank/DDBJ databases">
        <title>Genome analyses suggest a sexual origin of heterokaryosis in a supposedly ancient asexual fungus.</title>
        <authorList>
            <person name="Corradi N."/>
            <person name="Sedzielewska K."/>
            <person name="Noel J."/>
            <person name="Charron P."/>
            <person name="Farinelli L."/>
            <person name="Marton T."/>
            <person name="Kruger M."/>
            <person name="Pelin A."/>
            <person name="Brachmann A."/>
            <person name="Corradi N."/>
        </authorList>
    </citation>
    <scope>NUCLEOTIDE SEQUENCE [LARGE SCALE GENOMIC DNA]</scope>
    <source>
        <strain evidence="1 2">A1</strain>
    </source>
</reference>
<name>A0A2N0S8B1_9GLOM</name>
<dbReference type="VEuPathDB" id="FungiDB:RhiirA1_453126"/>
<dbReference type="VEuPathDB" id="FungiDB:FUN_021252"/>
<reference evidence="1 2" key="1">
    <citation type="submission" date="2017-10" db="EMBL/GenBank/DDBJ databases">
        <title>Extensive intraspecific genome diversity in a model arbuscular mycorrhizal fungus.</title>
        <authorList>
            <person name="Chen E.C.H."/>
            <person name="Morin E."/>
            <person name="Baudet D."/>
            <person name="Noel J."/>
            <person name="Ndikumana S."/>
            <person name="Charron P."/>
            <person name="St-Onge C."/>
            <person name="Giorgi J."/>
            <person name="Grigoriev I.V."/>
            <person name="Roux C."/>
            <person name="Martin F.M."/>
            <person name="Corradi N."/>
        </authorList>
    </citation>
    <scope>NUCLEOTIDE SEQUENCE [LARGE SCALE GENOMIC DNA]</scope>
    <source>
        <strain evidence="1 2">A1</strain>
    </source>
</reference>
<evidence type="ECO:0008006" key="3">
    <source>
        <dbReference type="Google" id="ProtNLM"/>
    </source>
</evidence>
<gene>
    <name evidence="1" type="ORF">RhiirA1_453126</name>
</gene>
<comment type="caution">
    <text evidence="1">The sequence shown here is derived from an EMBL/GenBank/DDBJ whole genome shotgun (WGS) entry which is preliminary data.</text>
</comment>
<proteinExistence type="predicted"/>
<dbReference type="EMBL" id="LLXH01000150">
    <property type="protein sequence ID" value="PKC71798.1"/>
    <property type="molecule type" value="Genomic_DNA"/>
</dbReference>
<dbReference type="Gene3D" id="3.30.200.20">
    <property type="entry name" value="Phosphorylase Kinase, domain 1"/>
    <property type="match status" value="1"/>
</dbReference>